<dbReference type="InterPro" id="IPR042172">
    <property type="entry name" value="Adenosylhomocyst_ase-like_sf"/>
</dbReference>
<keyword evidence="4" id="KW-0520">NAD</keyword>
<evidence type="ECO:0000259" key="5">
    <source>
        <dbReference type="SMART" id="SM00997"/>
    </source>
</evidence>
<dbReference type="AlphaFoldDB" id="A0A3S5CIV9"/>
<dbReference type="InterPro" id="IPR020082">
    <property type="entry name" value="S-Ado-L-homoCys_hydrolase_CS"/>
</dbReference>
<dbReference type="GO" id="GO:0033353">
    <property type="term" value="P:S-adenosylmethionine cycle"/>
    <property type="evidence" value="ECO:0007669"/>
    <property type="project" value="TreeGrafter"/>
</dbReference>
<dbReference type="PANTHER" id="PTHR23420">
    <property type="entry name" value="ADENOSYLHOMOCYSTEINASE"/>
    <property type="match status" value="1"/>
</dbReference>
<dbReference type="SUPFAM" id="SSF51735">
    <property type="entry name" value="NAD(P)-binding Rossmann-fold domains"/>
    <property type="match status" value="1"/>
</dbReference>
<evidence type="ECO:0000313" key="6">
    <source>
        <dbReference type="EMBL" id="VEL25092.1"/>
    </source>
</evidence>
<feature type="domain" description="S-adenosyl-L-homocysteine hydrolase NAD binding" evidence="5">
    <location>
        <begin position="191"/>
        <end position="261"/>
    </location>
</feature>
<dbReference type="PROSITE" id="PS00739">
    <property type="entry name" value="ADOHCYASE_2"/>
    <property type="match status" value="1"/>
</dbReference>
<protein>
    <recommendedName>
        <fullName evidence="5">S-adenosyl-L-homocysteine hydrolase NAD binding domain-containing protein</fullName>
    </recommendedName>
</protein>
<keyword evidence="7" id="KW-1185">Reference proteome</keyword>
<comment type="caution">
    <text evidence="6">The sequence shown here is derived from an EMBL/GenBank/DDBJ whole genome shotgun (WGS) entry which is preliminary data.</text>
</comment>
<dbReference type="PROSITE" id="PS00738">
    <property type="entry name" value="ADOHCYASE_1"/>
    <property type="match status" value="1"/>
</dbReference>
<dbReference type="InterPro" id="IPR015878">
    <property type="entry name" value="Ado_hCys_hydrolase_NAD-bd"/>
</dbReference>
<sequence length="261" mass="28745">MSQLSYKVADISLAEWGRKSIEIAENEMPGLMMMRQKYGTSKPLKGARIAGCLHMTIQTAVLIETLLELGAEVQWASCNIFSTQDHAAAAIAKRGVPVYAWKGETDEEYIWCIEQTLFFPGGKLLNMILDDGGDLTNLVHTKYPELLKEIRGITEETTTGVHNLYRMLDKNELKCPAFNVNDSVTKSKFDNLYGCRESLVDGIKRATDVMLAGKVAFVAGYGDVGKGCCQALSAFGARVLVAEVDPINALQVSLNYLVYTM</sequence>
<evidence type="ECO:0000313" key="7">
    <source>
        <dbReference type="Proteomes" id="UP000784294"/>
    </source>
</evidence>
<comment type="cofactor">
    <cofactor evidence="1">
        <name>NAD(+)</name>
        <dbReference type="ChEBI" id="CHEBI:57540"/>
    </cofactor>
</comment>
<dbReference type="Pfam" id="PF00670">
    <property type="entry name" value="AdoHcyase_NAD"/>
    <property type="match status" value="1"/>
</dbReference>
<keyword evidence="3" id="KW-0554">One-carbon metabolism</keyword>
<feature type="non-terminal residue" evidence="6">
    <location>
        <position position="1"/>
    </location>
</feature>
<comment type="similarity">
    <text evidence="2">Belongs to the adenosylhomocysteinase family.</text>
</comment>
<dbReference type="PANTHER" id="PTHR23420:SF0">
    <property type="entry name" value="ADENOSYLHOMOCYSTEINASE"/>
    <property type="match status" value="1"/>
</dbReference>
<evidence type="ECO:0000256" key="4">
    <source>
        <dbReference type="ARBA" id="ARBA00023027"/>
    </source>
</evidence>
<dbReference type="Pfam" id="PF05221">
    <property type="entry name" value="AdoHcyase"/>
    <property type="match status" value="1"/>
</dbReference>
<dbReference type="Proteomes" id="UP000784294">
    <property type="component" value="Unassembled WGS sequence"/>
</dbReference>
<dbReference type="Gene3D" id="3.40.50.720">
    <property type="entry name" value="NAD(P)-binding Rossmann-like Domain"/>
    <property type="match status" value="1"/>
</dbReference>
<dbReference type="InterPro" id="IPR000043">
    <property type="entry name" value="Adenosylhomocysteinase-like"/>
</dbReference>
<dbReference type="FunFam" id="3.40.50.1480:FF:000004">
    <property type="entry name" value="Adenosylhomocysteinase"/>
    <property type="match status" value="1"/>
</dbReference>
<dbReference type="SMART" id="SM00996">
    <property type="entry name" value="AdoHcyase"/>
    <property type="match status" value="1"/>
</dbReference>
<accession>A0A3S5CIV9</accession>
<organism evidence="6 7">
    <name type="scientific">Protopolystoma xenopodis</name>
    <dbReference type="NCBI Taxonomy" id="117903"/>
    <lineage>
        <taxon>Eukaryota</taxon>
        <taxon>Metazoa</taxon>
        <taxon>Spiralia</taxon>
        <taxon>Lophotrochozoa</taxon>
        <taxon>Platyhelminthes</taxon>
        <taxon>Monogenea</taxon>
        <taxon>Polyopisthocotylea</taxon>
        <taxon>Polystomatidea</taxon>
        <taxon>Polystomatidae</taxon>
        <taxon>Protopolystoma</taxon>
    </lineage>
</organism>
<name>A0A3S5CIV9_9PLAT</name>
<dbReference type="OrthoDB" id="10007170at2759"/>
<evidence type="ECO:0000256" key="1">
    <source>
        <dbReference type="ARBA" id="ARBA00001911"/>
    </source>
</evidence>
<dbReference type="Gene3D" id="3.40.50.1480">
    <property type="entry name" value="Adenosylhomocysteinase-like"/>
    <property type="match status" value="2"/>
</dbReference>
<dbReference type="SMART" id="SM00997">
    <property type="entry name" value="AdoHcyase_NAD"/>
    <property type="match status" value="1"/>
</dbReference>
<dbReference type="SUPFAM" id="SSF52283">
    <property type="entry name" value="Formate/glycerate dehydrogenase catalytic domain-like"/>
    <property type="match status" value="1"/>
</dbReference>
<dbReference type="GO" id="GO:0005829">
    <property type="term" value="C:cytosol"/>
    <property type="evidence" value="ECO:0007669"/>
    <property type="project" value="TreeGrafter"/>
</dbReference>
<evidence type="ECO:0000256" key="2">
    <source>
        <dbReference type="ARBA" id="ARBA00007122"/>
    </source>
</evidence>
<reference evidence="6" key="1">
    <citation type="submission" date="2018-11" db="EMBL/GenBank/DDBJ databases">
        <authorList>
            <consortium name="Pathogen Informatics"/>
        </authorList>
    </citation>
    <scope>NUCLEOTIDE SEQUENCE</scope>
</reference>
<dbReference type="EMBL" id="CAAALY010071636">
    <property type="protein sequence ID" value="VEL25092.1"/>
    <property type="molecule type" value="Genomic_DNA"/>
</dbReference>
<evidence type="ECO:0000256" key="3">
    <source>
        <dbReference type="ARBA" id="ARBA00022563"/>
    </source>
</evidence>
<gene>
    <name evidence="6" type="ORF">PXEA_LOCUS18532</name>
</gene>
<dbReference type="GO" id="GO:0004013">
    <property type="term" value="F:adenosylhomocysteinase activity"/>
    <property type="evidence" value="ECO:0007669"/>
    <property type="project" value="TreeGrafter"/>
</dbReference>
<dbReference type="GO" id="GO:0006730">
    <property type="term" value="P:one-carbon metabolic process"/>
    <property type="evidence" value="ECO:0007669"/>
    <property type="project" value="UniProtKB-KW"/>
</dbReference>
<dbReference type="InterPro" id="IPR036291">
    <property type="entry name" value="NAD(P)-bd_dom_sf"/>
</dbReference>
<proteinExistence type="inferred from homology"/>